<protein>
    <submittedName>
        <fullName evidence="1">Lacal_2735 family protein</fullName>
    </submittedName>
</protein>
<accession>A0ABR8LV31</accession>
<keyword evidence="2" id="KW-1185">Reference proteome</keyword>
<dbReference type="InterPro" id="IPR045493">
    <property type="entry name" value="DUF6435"/>
</dbReference>
<dbReference type="Proteomes" id="UP000627521">
    <property type="component" value="Unassembled WGS sequence"/>
</dbReference>
<gene>
    <name evidence="1" type="ORF">IEG06_08205</name>
</gene>
<dbReference type="RefSeq" id="WP_191099938.1">
    <property type="nucleotide sequence ID" value="NZ_JACXXF010000005.1"/>
</dbReference>
<evidence type="ECO:0000313" key="2">
    <source>
        <dbReference type="Proteomes" id="UP000627521"/>
    </source>
</evidence>
<evidence type="ECO:0000313" key="1">
    <source>
        <dbReference type="EMBL" id="MBD3863431.1"/>
    </source>
</evidence>
<dbReference type="NCBIfam" id="NF033487">
    <property type="entry name" value="Lacal_2735_fam"/>
    <property type="match status" value="1"/>
</dbReference>
<comment type="caution">
    <text evidence="1">The sequence shown here is derived from an EMBL/GenBank/DDBJ whole genome shotgun (WGS) entry which is preliminary data.</text>
</comment>
<name>A0ABR8LV31_9FLAO</name>
<proteinExistence type="predicted"/>
<organism evidence="1 2">
    <name type="scientific">Olleya marilimosa</name>
    <dbReference type="NCBI Taxonomy" id="272164"/>
    <lineage>
        <taxon>Bacteria</taxon>
        <taxon>Pseudomonadati</taxon>
        <taxon>Bacteroidota</taxon>
        <taxon>Flavobacteriia</taxon>
        <taxon>Flavobacteriales</taxon>
        <taxon>Flavobacteriaceae</taxon>
    </lineage>
</organism>
<sequence length="65" mass="7894">MDRQNLLKQHQTNLYKRYKQLIEQSYNLRQIDHEQSDVSAFKAIKVLNKLNRLNYLAREQSQTVM</sequence>
<dbReference type="EMBL" id="JACXXH010000004">
    <property type="protein sequence ID" value="MBD3863431.1"/>
    <property type="molecule type" value="Genomic_DNA"/>
</dbReference>
<reference evidence="1 2" key="1">
    <citation type="submission" date="2020-09" db="EMBL/GenBank/DDBJ databases">
        <title>Bacillus nautilus sp. nov., Chryseoglobus crepusculi sp. nov, and Psychrobacter noctis sp. nov., isolated from deep-sea sponges from the equatorial Atlantic.</title>
        <authorList>
            <person name="Stennett H.L."/>
            <person name="Williams S.E."/>
        </authorList>
    </citation>
    <scope>NUCLEOTIDE SEQUENCE [LARGE SCALE GENOMIC DNA]</scope>
    <source>
        <strain evidence="1 2">28M-24</strain>
    </source>
</reference>